<feature type="transmembrane region" description="Helical" evidence="9">
    <location>
        <begin position="413"/>
        <end position="431"/>
    </location>
</feature>
<feature type="transmembrane region" description="Helical" evidence="9">
    <location>
        <begin position="318"/>
        <end position="335"/>
    </location>
</feature>
<dbReference type="InterPro" id="IPR011701">
    <property type="entry name" value="MFS"/>
</dbReference>
<dbReference type="Gene3D" id="1.20.1250.20">
    <property type="entry name" value="MFS general substrate transporter like domains"/>
    <property type="match status" value="2"/>
</dbReference>
<dbReference type="GO" id="GO:0015293">
    <property type="term" value="F:symporter activity"/>
    <property type="evidence" value="ECO:0007669"/>
    <property type="project" value="UniProtKB-KW"/>
</dbReference>
<dbReference type="Pfam" id="PF00083">
    <property type="entry name" value="Sugar_tr"/>
    <property type="match status" value="1"/>
</dbReference>
<feature type="transmembrane region" description="Helical" evidence="9">
    <location>
        <begin position="347"/>
        <end position="372"/>
    </location>
</feature>
<feature type="transmembrane region" description="Helical" evidence="9">
    <location>
        <begin position="126"/>
        <end position="153"/>
    </location>
</feature>
<dbReference type="InterPro" id="IPR020846">
    <property type="entry name" value="MFS_dom"/>
</dbReference>
<proteinExistence type="inferred from homology"/>
<dbReference type="InterPro" id="IPR005829">
    <property type="entry name" value="Sugar_transporter_CS"/>
</dbReference>
<evidence type="ECO:0000256" key="4">
    <source>
        <dbReference type="ARBA" id="ARBA00022475"/>
    </source>
</evidence>
<comment type="caution">
    <text evidence="11">The sequence shown here is derived from an EMBL/GenBank/DDBJ whole genome shotgun (WGS) entry which is preliminary data.</text>
</comment>
<evidence type="ECO:0000256" key="2">
    <source>
        <dbReference type="ARBA" id="ARBA00008240"/>
    </source>
</evidence>
<dbReference type="Proteomes" id="UP000190667">
    <property type="component" value="Unassembled WGS sequence"/>
</dbReference>
<keyword evidence="12" id="KW-1185">Reference proteome</keyword>
<organism evidence="11 12">
    <name type="scientific">Izhakiella australiensis</name>
    <dbReference type="NCBI Taxonomy" id="1926881"/>
    <lineage>
        <taxon>Bacteria</taxon>
        <taxon>Pseudomonadati</taxon>
        <taxon>Pseudomonadota</taxon>
        <taxon>Gammaproteobacteria</taxon>
        <taxon>Enterobacterales</taxon>
        <taxon>Erwiniaceae</taxon>
        <taxon>Izhakiella</taxon>
    </lineage>
</organism>
<dbReference type="InterPro" id="IPR005828">
    <property type="entry name" value="MFS_sugar_transport-like"/>
</dbReference>
<keyword evidence="4" id="KW-1003">Cell membrane</keyword>
<dbReference type="STRING" id="1926881.BTJ39_02680"/>
<keyword evidence="3" id="KW-0813">Transport</keyword>
<feature type="domain" description="Major facilitator superfamily (MFS) profile" evidence="10">
    <location>
        <begin position="27"/>
        <end position="436"/>
    </location>
</feature>
<feature type="transmembrane region" description="Helical" evidence="9">
    <location>
        <begin position="64"/>
        <end position="87"/>
    </location>
</feature>
<keyword evidence="5 9" id="KW-0812">Transmembrane</keyword>
<dbReference type="AlphaFoldDB" id="A0A1S8YTB0"/>
<dbReference type="InterPro" id="IPR036259">
    <property type="entry name" value="MFS_trans_sf"/>
</dbReference>
<dbReference type="PROSITE" id="PS00216">
    <property type="entry name" value="SUGAR_TRANSPORT_1"/>
    <property type="match status" value="1"/>
</dbReference>
<accession>A0A1S8YTB0</accession>
<evidence type="ECO:0000256" key="5">
    <source>
        <dbReference type="ARBA" id="ARBA00022692"/>
    </source>
</evidence>
<comment type="subcellular location">
    <subcellularLocation>
        <location evidence="1">Cell membrane</location>
        <topology evidence="1">Multi-pass membrane protein</topology>
    </subcellularLocation>
</comment>
<dbReference type="RefSeq" id="WP_078001107.1">
    <property type="nucleotide sequence ID" value="NZ_MRUL01000001.1"/>
</dbReference>
<feature type="transmembrane region" description="Helical" evidence="9">
    <location>
        <begin position="99"/>
        <end position="120"/>
    </location>
</feature>
<evidence type="ECO:0000259" key="10">
    <source>
        <dbReference type="PROSITE" id="PS50850"/>
    </source>
</evidence>
<reference evidence="11 12" key="1">
    <citation type="submission" date="2016-12" db="EMBL/GenBank/DDBJ databases">
        <title>Izhakiella australiana sp. nov. of genus Izhakiella isolated from Australian desert.</title>
        <authorList>
            <person name="Ji M."/>
        </authorList>
    </citation>
    <scope>NUCLEOTIDE SEQUENCE [LARGE SCALE GENOMIC DNA]</scope>
    <source>
        <strain evidence="11 12">D4N98</strain>
    </source>
</reference>
<dbReference type="PANTHER" id="PTHR43528">
    <property type="entry name" value="ALPHA-KETOGLUTARATE PERMEASE"/>
    <property type="match status" value="1"/>
</dbReference>
<feature type="transmembrane region" description="Helical" evidence="9">
    <location>
        <begin position="246"/>
        <end position="270"/>
    </location>
</feature>
<dbReference type="InterPro" id="IPR051084">
    <property type="entry name" value="H+-coupled_symporters"/>
</dbReference>
<gene>
    <name evidence="11" type="ORF">BTJ39_02680</name>
</gene>
<keyword evidence="6" id="KW-0769">Symport</keyword>
<keyword evidence="7 9" id="KW-1133">Transmembrane helix</keyword>
<dbReference type="PROSITE" id="PS50850">
    <property type="entry name" value="MFS"/>
    <property type="match status" value="1"/>
</dbReference>
<dbReference type="PROSITE" id="PS00217">
    <property type="entry name" value="SUGAR_TRANSPORT_2"/>
    <property type="match status" value="1"/>
</dbReference>
<sequence length="440" mass="47171">MQQTDSQYAVDYQAQQQNRPPGSIVKIMMSAGIGHFIEWFDFGLYGTLAAVIASNFFVGSDPAVALLKSFAVFGSGFLMRPLGGLFFGSMGDRHGRRKVLVTVIVITSASTFVMGILPGWQQAGMLAPILLVLTRLVQGFAAGGESSGVITYLAESAAPNRRATLTCWSENFSFMAFVVGSGLVLLLTHLLGEAAMNDWGWRIPFLLAAPLGLGGLYMRRNMEDSAEFHKLRDSGKLESSPLRTSLSTAMSALLFCCGFVVVKAVSSWVLQSFMPGYLSTHLHYSRTDSYLITTLGLLSVAVCMPISGYLSDRFGRRPLMLLGCAGFILLTYPAMLVMSQGSVTSSIVAMSMLGIFVAMFNGGCGAAMVELFPTAIRYGSIAIAYNLTVALFGGVTPLASASLISLTGDPLSPAWYVIITAIITFITVWFAKETAGKVLD</sequence>
<dbReference type="GO" id="GO:0005886">
    <property type="term" value="C:plasma membrane"/>
    <property type="evidence" value="ECO:0007669"/>
    <property type="project" value="UniProtKB-SubCell"/>
</dbReference>
<name>A0A1S8YTB0_9GAMM</name>
<protein>
    <submittedName>
        <fullName evidence="11">MFS transporter</fullName>
    </submittedName>
</protein>
<feature type="transmembrane region" description="Helical" evidence="9">
    <location>
        <begin position="384"/>
        <end position="407"/>
    </location>
</feature>
<evidence type="ECO:0000256" key="7">
    <source>
        <dbReference type="ARBA" id="ARBA00022989"/>
    </source>
</evidence>
<feature type="transmembrane region" description="Helical" evidence="9">
    <location>
        <begin position="165"/>
        <end position="187"/>
    </location>
</feature>
<evidence type="ECO:0000256" key="8">
    <source>
        <dbReference type="ARBA" id="ARBA00023136"/>
    </source>
</evidence>
<keyword evidence="8 9" id="KW-0472">Membrane</keyword>
<evidence type="ECO:0000313" key="12">
    <source>
        <dbReference type="Proteomes" id="UP000190667"/>
    </source>
</evidence>
<feature type="transmembrane region" description="Helical" evidence="9">
    <location>
        <begin position="36"/>
        <end position="58"/>
    </location>
</feature>
<dbReference type="SUPFAM" id="SSF103473">
    <property type="entry name" value="MFS general substrate transporter"/>
    <property type="match status" value="1"/>
</dbReference>
<dbReference type="FunFam" id="1.20.1250.20:FF:000001">
    <property type="entry name" value="Dicarboxylate MFS transporter"/>
    <property type="match status" value="1"/>
</dbReference>
<evidence type="ECO:0000256" key="6">
    <source>
        <dbReference type="ARBA" id="ARBA00022847"/>
    </source>
</evidence>
<dbReference type="OrthoDB" id="3690818at2"/>
<feature type="transmembrane region" description="Helical" evidence="9">
    <location>
        <begin position="290"/>
        <end position="311"/>
    </location>
</feature>
<comment type="similarity">
    <text evidence="2">Belongs to the major facilitator superfamily. Metabolite:H+ Symporter (MHS) family (TC 2.A.1.6) family.</text>
</comment>
<dbReference type="PANTHER" id="PTHR43528:SF1">
    <property type="entry name" value="ALPHA-KETOGLUTARATE PERMEASE"/>
    <property type="match status" value="1"/>
</dbReference>
<dbReference type="EMBL" id="MRUL01000001">
    <property type="protein sequence ID" value="OON42078.1"/>
    <property type="molecule type" value="Genomic_DNA"/>
</dbReference>
<evidence type="ECO:0000256" key="1">
    <source>
        <dbReference type="ARBA" id="ARBA00004651"/>
    </source>
</evidence>
<evidence type="ECO:0000256" key="9">
    <source>
        <dbReference type="SAM" id="Phobius"/>
    </source>
</evidence>
<dbReference type="Pfam" id="PF07690">
    <property type="entry name" value="MFS_1"/>
    <property type="match status" value="1"/>
</dbReference>
<evidence type="ECO:0000313" key="11">
    <source>
        <dbReference type="EMBL" id="OON42078.1"/>
    </source>
</evidence>
<evidence type="ECO:0000256" key="3">
    <source>
        <dbReference type="ARBA" id="ARBA00022448"/>
    </source>
</evidence>
<feature type="transmembrane region" description="Helical" evidence="9">
    <location>
        <begin position="199"/>
        <end position="218"/>
    </location>
</feature>